<dbReference type="PANTHER" id="PTHR21266:SF60">
    <property type="entry name" value="3-KETOSTEROID-9-ALPHA-MONOOXYGENASE, OXYGENASE COMPONENT"/>
    <property type="match status" value="1"/>
</dbReference>
<dbReference type="EMBL" id="JBHSSW010000005">
    <property type="protein sequence ID" value="MFC6197558.1"/>
    <property type="molecule type" value="Genomic_DNA"/>
</dbReference>
<dbReference type="Proteomes" id="UP001596303">
    <property type="component" value="Unassembled WGS sequence"/>
</dbReference>
<gene>
    <name evidence="7" type="ORF">ACFQDM_05685</name>
</gene>
<feature type="domain" description="Rieske" evidence="6">
    <location>
        <begin position="22"/>
        <end position="131"/>
    </location>
</feature>
<dbReference type="InterPro" id="IPR044043">
    <property type="entry name" value="VanA_C_cat"/>
</dbReference>
<dbReference type="PROSITE" id="PS51296">
    <property type="entry name" value="RIESKE"/>
    <property type="match status" value="1"/>
</dbReference>
<accession>A0ABW1S7F0</accession>
<dbReference type="PANTHER" id="PTHR21266">
    <property type="entry name" value="IRON-SULFUR DOMAIN CONTAINING PROTEIN"/>
    <property type="match status" value="1"/>
</dbReference>
<dbReference type="Gene3D" id="2.102.10.10">
    <property type="entry name" value="Rieske [2Fe-2S] iron-sulphur domain"/>
    <property type="match status" value="1"/>
</dbReference>
<dbReference type="CDD" id="cd03469">
    <property type="entry name" value="Rieske_RO_Alpha_N"/>
    <property type="match status" value="1"/>
</dbReference>
<evidence type="ECO:0000313" key="7">
    <source>
        <dbReference type="EMBL" id="MFC6197558.1"/>
    </source>
</evidence>
<dbReference type="SUPFAM" id="SSF55961">
    <property type="entry name" value="Bet v1-like"/>
    <property type="match status" value="1"/>
</dbReference>
<evidence type="ECO:0000313" key="8">
    <source>
        <dbReference type="Proteomes" id="UP001596303"/>
    </source>
</evidence>
<organism evidence="7 8">
    <name type="scientific">Ponticaulis profundi</name>
    <dbReference type="NCBI Taxonomy" id="2665222"/>
    <lineage>
        <taxon>Bacteria</taxon>
        <taxon>Pseudomonadati</taxon>
        <taxon>Pseudomonadota</taxon>
        <taxon>Alphaproteobacteria</taxon>
        <taxon>Hyphomonadales</taxon>
        <taxon>Hyphomonadaceae</taxon>
        <taxon>Ponticaulis</taxon>
    </lineage>
</organism>
<keyword evidence="8" id="KW-1185">Reference proteome</keyword>
<dbReference type="Pfam" id="PF19112">
    <property type="entry name" value="VanA_C"/>
    <property type="match status" value="1"/>
</dbReference>
<dbReference type="InterPro" id="IPR036922">
    <property type="entry name" value="Rieske_2Fe-2S_sf"/>
</dbReference>
<keyword evidence="3" id="KW-0560">Oxidoreductase</keyword>
<keyword evidence="1" id="KW-0001">2Fe-2S</keyword>
<dbReference type="SUPFAM" id="SSF50022">
    <property type="entry name" value="ISP domain"/>
    <property type="match status" value="1"/>
</dbReference>
<dbReference type="RefSeq" id="WP_377376644.1">
    <property type="nucleotide sequence ID" value="NZ_JBHSSW010000005.1"/>
</dbReference>
<evidence type="ECO:0000259" key="6">
    <source>
        <dbReference type="PROSITE" id="PS51296"/>
    </source>
</evidence>
<evidence type="ECO:0000256" key="5">
    <source>
        <dbReference type="ARBA" id="ARBA00023014"/>
    </source>
</evidence>
<dbReference type="Gene3D" id="3.90.380.10">
    <property type="entry name" value="Naphthalene 1,2-dioxygenase Alpha Subunit, Chain A, domain 1"/>
    <property type="match status" value="1"/>
</dbReference>
<keyword evidence="4" id="KW-0408">Iron</keyword>
<keyword evidence="5" id="KW-0411">Iron-sulfur</keyword>
<name>A0ABW1S7F0_9PROT</name>
<evidence type="ECO:0000256" key="3">
    <source>
        <dbReference type="ARBA" id="ARBA00023002"/>
    </source>
</evidence>
<dbReference type="Pfam" id="PF00355">
    <property type="entry name" value="Rieske"/>
    <property type="match status" value="1"/>
</dbReference>
<keyword evidence="2" id="KW-0479">Metal-binding</keyword>
<protein>
    <submittedName>
        <fullName evidence="7">Rieske 2Fe-2S domain-containing protein</fullName>
    </submittedName>
</protein>
<evidence type="ECO:0000256" key="1">
    <source>
        <dbReference type="ARBA" id="ARBA00022714"/>
    </source>
</evidence>
<sequence length="363" mass="41558">MALDAERKLGQTEEGWLTDSWYFVAASKDLKAGTQRRMMVLNQPVMIGRTEKGQAFALRDICPHRLVPLSAGRQVDTEGQPTVECPYHGWRFGTDGVCRHMPSLVEGDPYDPTRISVRTYPVHEAHGMVFIYVAEDPRRNPEPIVPPPDFGALPDKPKFVISEVFNAHMDDAVVGLMDPAHVPFVHNQWWWRPPSAGFKIKEKRFEPRTRGWAIAKHQPSGNSLAYKALFGGNVTTEILFQIPGYRWEIVENDQASLLTLTCLTPQEEKKTVITQITFWSNAPLLNVLLPIFKPAARMFLNQDGRMVDLQNEGMKYQKAMMWIDDIDVQAKWYQVLKRAWVKARSANAEFENPIEARTLRWRS</sequence>
<dbReference type="InterPro" id="IPR017941">
    <property type="entry name" value="Rieske_2Fe-2S"/>
</dbReference>
<evidence type="ECO:0000256" key="4">
    <source>
        <dbReference type="ARBA" id="ARBA00023004"/>
    </source>
</evidence>
<evidence type="ECO:0000256" key="2">
    <source>
        <dbReference type="ARBA" id="ARBA00022723"/>
    </source>
</evidence>
<reference evidence="8" key="1">
    <citation type="journal article" date="2019" name="Int. J. Syst. Evol. Microbiol.">
        <title>The Global Catalogue of Microorganisms (GCM) 10K type strain sequencing project: providing services to taxonomists for standard genome sequencing and annotation.</title>
        <authorList>
            <consortium name="The Broad Institute Genomics Platform"/>
            <consortium name="The Broad Institute Genome Sequencing Center for Infectious Disease"/>
            <person name="Wu L."/>
            <person name="Ma J."/>
        </authorList>
    </citation>
    <scope>NUCLEOTIDE SEQUENCE [LARGE SCALE GENOMIC DNA]</scope>
    <source>
        <strain evidence="8">CGMCC-1.15741</strain>
    </source>
</reference>
<comment type="caution">
    <text evidence="7">The sequence shown here is derived from an EMBL/GenBank/DDBJ whole genome shotgun (WGS) entry which is preliminary data.</text>
</comment>
<dbReference type="InterPro" id="IPR050584">
    <property type="entry name" value="Cholesterol_7-desaturase"/>
</dbReference>
<proteinExistence type="predicted"/>